<name>A0A1J5PC34_9ZZZZ</name>
<reference evidence="1" key="1">
    <citation type="submission" date="2016-10" db="EMBL/GenBank/DDBJ databases">
        <title>Sequence of Gallionella enrichment culture.</title>
        <authorList>
            <person name="Poehlein A."/>
            <person name="Muehling M."/>
            <person name="Daniel R."/>
        </authorList>
    </citation>
    <scope>NUCLEOTIDE SEQUENCE</scope>
</reference>
<sequence length="411" mass="45598">MCGMFDILAPLDHLGGSEAKEEEVVRPDLLQDLDVGAVERADGRRAVQHEFHVAGARGLFARGRNLLAEVRRRDQLFRHRDVVVGGIDHLQLVADQRIVVNNARHVIDKVNDFFGDPIARRRLAAEHLDARHPVRRRVFADSVPLCDGLQDVQQLALVFVDAFDLHVEQRVRVNRDATFLGDPARDCHLVGALGGGEGLGKGLVLDMRLQIAQAVQIADPCLADGVGNQLGQRTVRQMQPAARGYTVGFIDDPPRMQLGQFGEQRACHQIRVQRRDAVDLVRHNEGQLAHVDFLKLHDADVMRPRGVCCLVPRVDAFNDLHVARQDVAEKEGGPPLQRLGQKGVVGVAQHRLRDPQGVVKARAVFVHQKAHQLWPGNRRVGVVHLDRNFVGQAVDVVMFGKIAAQDVLQGR</sequence>
<evidence type="ECO:0000313" key="1">
    <source>
        <dbReference type="EMBL" id="OIQ69217.1"/>
    </source>
</evidence>
<gene>
    <name evidence="1" type="ORF">GALL_491840</name>
</gene>
<comment type="caution">
    <text evidence="1">The sequence shown here is derived from an EMBL/GenBank/DDBJ whole genome shotgun (WGS) entry which is preliminary data.</text>
</comment>
<dbReference type="AlphaFoldDB" id="A0A1J5PC34"/>
<protein>
    <submittedName>
        <fullName evidence="1">Uncharacterized protein</fullName>
    </submittedName>
</protein>
<organism evidence="1">
    <name type="scientific">mine drainage metagenome</name>
    <dbReference type="NCBI Taxonomy" id="410659"/>
    <lineage>
        <taxon>unclassified sequences</taxon>
        <taxon>metagenomes</taxon>
        <taxon>ecological metagenomes</taxon>
    </lineage>
</organism>
<dbReference type="EMBL" id="MLJW01004853">
    <property type="protein sequence ID" value="OIQ69217.1"/>
    <property type="molecule type" value="Genomic_DNA"/>
</dbReference>
<proteinExistence type="predicted"/>
<accession>A0A1J5PC34</accession>